<evidence type="ECO:0000256" key="4">
    <source>
        <dbReference type="ARBA" id="ARBA00022705"/>
    </source>
</evidence>
<dbReference type="GO" id="GO:0006281">
    <property type="term" value="P:DNA repair"/>
    <property type="evidence" value="ECO:0007669"/>
    <property type="project" value="UniProtKB-KW"/>
</dbReference>
<dbReference type="Gene3D" id="3.90.79.10">
    <property type="entry name" value="Nucleoside Triphosphate Pyrophosphohydrolase"/>
    <property type="match status" value="1"/>
</dbReference>
<gene>
    <name evidence="18" type="ORF">ET418_17060</name>
</gene>
<proteinExistence type="inferred from homology"/>
<evidence type="ECO:0000256" key="1">
    <source>
        <dbReference type="ARBA" id="ARBA00001946"/>
    </source>
</evidence>
<name>A0A5A9X6N7_9BACT</name>
<evidence type="ECO:0000256" key="7">
    <source>
        <dbReference type="ARBA" id="ARBA00022801"/>
    </source>
</evidence>
<dbReference type="PANTHER" id="PTHR47707:SF1">
    <property type="entry name" value="NUDIX HYDROLASE FAMILY PROTEIN"/>
    <property type="match status" value="1"/>
</dbReference>
<dbReference type="InterPro" id="IPR000086">
    <property type="entry name" value="NUDIX_hydrolase_dom"/>
</dbReference>
<evidence type="ECO:0000256" key="2">
    <source>
        <dbReference type="ARBA" id="ARBA00005582"/>
    </source>
</evidence>
<dbReference type="PRINTS" id="PR00502">
    <property type="entry name" value="NUDIXFAMILY"/>
</dbReference>
<evidence type="ECO:0000313" key="19">
    <source>
        <dbReference type="Proteomes" id="UP000324298"/>
    </source>
</evidence>
<protein>
    <recommendedName>
        <fullName evidence="13">8-oxo-dGTP diphosphatase</fullName>
        <ecNumber evidence="12">3.6.1.55</ecNumber>
    </recommendedName>
    <alternativeName>
        <fullName evidence="16">7,8-dihydro-8-oxoguanine-triphosphatase</fullName>
    </alternativeName>
    <alternativeName>
        <fullName evidence="15">Mutator protein MutT</fullName>
    </alternativeName>
    <alternativeName>
        <fullName evidence="14">dGTP pyrophosphohydrolase</fullName>
    </alternativeName>
</protein>
<comment type="cofactor">
    <cofactor evidence="1">
        <name>Mg(2+)</name>
        <dbReference type="ChEBI" id="CHEBI:18420"/>
    </cofactor>
</comment>
<dbReference type="GO" id="GO:0044715">
    <property type="term" value="F:8-oxo-dGDP phosphatase activity"/>
    <property type="evidence" value="ECO:0007669"/>
    <property type="project" value="TreeGrafter"/>
</dbReference>
<accession>A0A5A9X6N7</accession>
<sequence>MKANPVKPHIHVACAIIEHDGRTLAAQRSETMKMPLKWEFPGGKLESGETPEACLVREVREELAIGINVGRALPVATHAYEAFTVTLYPFVCTPEDGTVTLIEHRAVAWLKPEQMLVLDWAEADLPIIAGYLATRSLGAGEGTQP</sequence>
<dbReference type="GO" id="GO:0046872">
    <property type="term" value="F:metal ion binding"/>
    <property type="evidence" value="ECO:0007669"/>
    <property type="project" value="UniProtKB-KW"/>
</dbReference>
<keyword evidence="5" id="KW-0479">Metal-binding</keyword>
<dbReference type="EMBL" id="SRSD01000012">
    <property type="protein sequence ID" value="KAA0888108.1"/>
    <property type="molecule type" value="Genomic_DNA"/>
</dbReference>
<comment type="catalytic activity">
    <reaction evidence="11">
        <text>8-oxo-GTP + H2O = 8-oxo-GMP + diphosphate + H(+)</text>
        <dbReference type="Rhea" id="RHEA:67616"/>
        <dbReference type="ChEBI" id="CHEBI:15377"/>
        <dbReference type="ChEBI" id="CHEBI:15378"/>
        <dbReference type="ChEBI" id="CHEBI:33019"/>
        <dbReference type="ChEBI" id="CHEBI:143553"/>
        <dbReference type="ChEBI" id="CHEBI:145694"/>
    </reaction>
</comment>
<dbReference type="AlphaFoldDB" id="A0A5A9X6N7"/>
<dbReference type="GO" id="GO:0006260">
    <property type="term" value="P:DNA replication"/>
    <property type="evidence" value="ECO:0007669"/>
    <property type="project" value="UniProtKB-KW"/>
</dbReference>
<dbReference type="PROSITE" id="PS51462">
    <property type="entry name" value="NUDIX"/>
    <property type="match status" value="1"/>
</dbReference>
<evidence type="ECO:0000259" key="17">
    <source>
        <dbReference type="PROSITE" id="PS51462"/>
    </source>
</evidence>
<evidence type="ECO:0000256" key="15">
    <source>
        <dbReference type="ARBA" id="ARBA00041979"/>
    </source>
</evidence>
<dbReference type="InterPro" id="IPR020476">
    <property type="entry name" value="Nudix_hydrolase"/>
</dbReference>
<dbReference type="SUPFAM" id="SSF55811">
    <property type="entry name" value="Nudix"/>
    <property type="match status" value="1"/>
</dbReference>
<evidence type="ECO:0000256" key="8">
    <source>
        <dbReference type="ARBA" id="ARBA00022842"/>
    </source>
</evidence>
<dbReference type="CDD" id="cd03425">
    <property type="entry name" value="NUDIX_MutT_NudA_like"/>
    <property type="match status" value="1"/>
</dbReference>
<dbReference type="InterPro" id="IPR047127">
    <property type="entry name" value="MutT-like"/>
</dbReference>
<evidence type="ECO:0000256" key="16">
    <source>
        <dbReference type="ARBA" id="ARBA00042798"/>
    </source>
</evidence>
<dbReference type="Pfam" id="PF00293">
    <property type="entry name" value="NUDIX"/>
    <property type="match status" value="1"/>
</dbReference>
<dbReference type="GO" id="GO:0044716">
    <property type="term" value="F:8-oxo-GDP phosphatase activity"/>
    <property type="evidence" value="ECO:0007669"/>
    <property type="project" value="TreeGrafter"/>
</dbReference>
<evidence type="ECO:0000256" key="14">
    <source>
        <dbReference type="ARBA" id="ARBA00041592"/>
    </source>
</evidence>
<dbReference type="Proteomes" id="UP000324298">
    <property type="component" value="Unassembled WGS sequence"/>
</dbReference>
<evidence type="ECO:0000256" key="9">
    <source>
        <dbReference type="ARBA" id="ARBA00023204"/>
    </source>
</evidence>
<keyword evidence="6" id="KW-0227">DNA damage</keyword>
<dbReference type="GO" id="GO:0008413">
    <property type="term" value="F:8-oxo-7,8-dihydroguanosine triphosphate pyrophosphatase activity"/>
    <property type="evidence" value="ECO:0007669"/>
    <property type="project" value="TreeGrafter"/>
</dbReference>
<comment type="catalytic activity">
    <reaction evidence="10">
        <text>8-oxo-dGTP + H2O = 8-oxo-dGMP + diphosphate + H(+)</text>
        <dbReference type="Rhea" id="RHEA:31575"/>
        <dbReference type="ChEBI" id="CHEBI:15377"/>
        <dbReference type="ChEBI" id="CHEBI:15378"/>
        <dbReference type="ChEBI" id="CHEBI:33019"/>
        <dbReference type="ChEBI" id="CHEBI:63224"/>
        <dbReference type="ChEBI" id="CHEBI:77896"/>
        <dbReference type="EC" id="3.6.1.55"/>
    </reaction>
</comment>
<evidence type="ECO:0000256" key="13">
    <source>
        <dbReference type="ARBA" id="ARBA00040794"/>
    </source>
</evidence>
<evidence type="ECO:0000256" key="3">
    <source>
        <dbReference type="ARBA" id="ARBA00022457"/>
    </source>
</evidence>
<dbReference type="OrthoDB" id="9810648at2"/>
<dbReference type="PANTHER" id="PTHR47707">
    <property type="entry name" value="8-OXO-DGTP DIPHOSPHATASE"/>
    <property type="match status" value="1"/>
</dbReference>
<evidence type="ECO:0000256" key="11">
    <source>
        <dbReference type="ARBA" id="ARBA00036904"/>
    </source>
</evidence>
<feature type="domain" description="Nudix hydrolase" evidence="17">
    <location>
        <begin position="7"/>
        <end position="132"/>
    </location>
</feature>
<keyword evidence="19" id="KW-1185">Reference proteome</keyword>
<evidence type="ECO:0000256" key="12">
    <source>
        <dbReference type="ARBA" id="ARBA00038905"/>
    </source>
</evidence>
<keyword evidence="8" id="KW-0460">Magnesium</keyword>
<evidence type="ECO:0000256" key="6">
    <source>
        <dbReference type="ARBA" id="ARBA00022763"/>
    </source>
</evidence>
<dbReference type="EC" id="3.6.1.55" evidence="12"/>
<evidence type="ECO:0000256" key="5">
    <source>
        <dbReference type="ARBA" id="ARBA00022723"/>
    </source>
</evidence>
<keyword evidence="4" id="KW-0235">DNA replication</keyword>
<dbReference type="GO" id="GO:0035539">
    <property type="term" value="F:8-oxo-7,8-dihydrodeoxyguanosine triphosphate pyrophosphatase activity"/>
    <property type="evidence" value="ECO:0007669"/>
    <property type="project" value="UniProtKB-EC"/>
</dbReference>
<keyword evidence="7 18" id="KW-0378">Hydrolase</keyword>
<keyword evidence="9" id="KW-0234">DNA repair</keyword>
<dbReference type="InterPro" id="IPR015797">
    <property type="entry name" value="NUDIX_hydrolase-like_dom_sf"/>
</dbReference>
<reference evidence="18 19" key="1">
    <citation type="submission" date="2019-04" db="EMBL/GenBank/DDBJ databases">
        <title>Geobacter ruber sp. nov., ferric-reducing bacteria isolated from paddy soil.</title>
        <authorList>
            <person name="Xu Z."/>
            <person name="Masuda Y."/>
            <person name="Itoh H."/>
            <person name="Senoo K."/>
        </authorList>
    </citation>
    <scope>NUCLEOTIDE SEQUENCE [LARGE SCALE GENOMIC DNA]</scope>
    <source>
        <strain evidence="18 19">Red88</strain>
    </source>
</reference>
<evidence type="ECO:0000256" key="10">
    <source>
        <dbReference type="ARBA" id="ARBA00035861"/>
    </source>
</evidence>
<keyword evidence="3" id="KW-0515">Mutator protein</keyword>
<dbReference type="RefSeq" id="WP_149309693.1">
    <property type="nucleotide sequence ID" value="NZ_SRSD01000012.1"/>
</dbReference>
<comment type="similarity">
    <text evidence="2">Belongs to the Nudix hydrolase family.</text>
</comment>
<organism evidence="18 19">
    <name type="scientific">Oryzomonas rubra</name>
    <dbReference type="NCBI Taxonomy" id="2509454"/>
    <lineage>
        <taxon>Bacteria</taxon>
        <taxon>Pseudomonadati</taxon>
        <taxon>Thermodesulfobacteriota</taxon>
        <taxon>Desulfuromonadia</taxon>
        <taxon>Geobacterales</taxon>
        <taxon>Geobacteraceae</taxon>
        <taxon>Oryzomonas</taxon>
    </lineage>
</organism>
<comment type="caution">
    <text evidence="18">The sequence shown here is derived from an EMBL/GenBank/DDBJ whole genome shotgun (WGS) entry which is preliminary data.</text>
</comment>
<evidence type="ECO:0000313" key="18">
    <source>
        <dbReference type="EMBL" id="KAA0888108.1"/>
    </source>
</evidence>